<gene>
    <name evidence="12" type="ORF">KAK10_03360</name>
</gene>
<proteinExistence type="predicted"/>
<keyword evidence="3" id="KW-0963">Cytoplasm</keyword>
<evidence type="ECO:0000313" key="12">
    <source>
        <dbReference type="EMBL" id="MCM2436969.1"/>
    </source>
</evidence>
<dbReference type="InterPro" id="IPR002178">
    <property type="entry name" value="PTS_EIIA_type-2_dom"/>
</dbReference>
<keyword evidence="2" id="KW-0813">Transport</keyword>
<comment type="caution">
    <text evidence="12">The sequence shown here is derived from an EMBL/GenBank/DDBJ whole genome shotgun (WGS) entry which is preliminary data.</text>
</comment>
<evidence type="ECO:0000256" key="6">
    <source>
        <dbReference type="ARBA" id="ARBA00022683"/>
    </source>
</evidence>
<dbReference type="PANTHER" id="PTHR36203:SF1">
    <property type="entry name" value="ASCORBATE-SPECIFIC PTS SYSTEM EIIA COMPONENT"/>
    <property type="match status" value="1"/>
</dbReference>
<keyword evidence="12" id="KW-0762">Sugar transport</keyword>
<comment type="subcellular location">
    <subcellularLocation>
        <location evidence="1">Cytoplasm</location>
    </subcellularLocation>
</comment>
<keyword evidence="6" id="KW-0598">Phosphotransferase system</keyword>
<keyword evidence="7" id="KW-0418">Kinase</keyword>
<accession>A0ABT0VHW2</accession>
<feature type="domain" description="PTS EIIA type-2" evidence="11">
    <location>
        <begin position="4"/>
        <end position="149"/>
    </location>
</feature>
<evidence type="ECO:0000256" key="8">
    <source>
        <dbReference type="ARBA" id="ARBA00037387"/>
    </source>
</evidence>
<dbReference type="EMBL" id="JAGMVS010000043">
    <property type="protein sequence ID" value="MCM2436969.1"/>
    <property type="molecule type" value="Genomic_DNA"/>
</dbReference>
<evidence type="ECO:0000259" key="11">
    <source>
        <dbReference type="PROSITE" id="PS51094"/>
    </source>
</evidence>
<keyword evidence="13" id="KW-1185">Reference proteome</keyword>
<evidence type="ECO:0000256" key="4">
    <source>
        <dbReference type="ARBA" id="ARBA00022553"/>
    </source>
</evidence>
<evidence type="ECO:0000256" key="3">
    <source>
        <dbReference type="ARBA" id="ARBA00022490"/>
    </source>
</evidence>
<evidence type="ECO:0000256" key="5">
    <source>
        <dbReference type="ARBA" id="ARBA00022679"/>
    </source>
</evidence>
<evidence type="ECO:0000256" key="1">
    <source>
        <dbReference type="ARBA" id="ARBA00004496"/>
    </source>
</evidence>
<evidence type="ECO:0000313" key="13">
    <source>
        <dbReference type="Proteomes" id="UP001057481"/>
    </source>
</evidence>
<reference evidence="12" key="1">
    <citation type="submission" date="2021-04" db="EMBL/GenBank/DDBJ databases">
        <title>Taxonomic assessment of Weissella genus.</title>
        <authorList>
            <person name="Fanelli F."/>
            <person name="Chieffi D."/>
            <person name="Dell'Aquila A."/>
            <person name="Gyu-Sung C."/>
            <person name="Franz C.M.A.P."/>
            <person name="Fusco V."/>
        </authorList>
    </citation>
    <scope>NUCLEOTIDE SEQUENCE</scope>
    <source>
        <strain evidence="12">LMG 25373</strain>
    </source>
</reference>
<evidence type="ECO:0000256" key="2">
    <source>
        <dbReference type="ARBA" id="ARBA00022448"/>
    </source>
</evidence>
<dbReference type="SUPFAM" id="SSF55804">
    <property type="entry name" value="Phoshotransferase/anion transport protein"/>
    <property type="match status" value="1"/>
</dbReference>
<keyword evidence="4" id="KW-0597">Phosphoprotein</keyword>
<protein>
    <recommendedName>
        <fullName evidence="9">Ascorbate-specific PTS system EIIA component</fullName>
    </recommendedName>
    <alternativeName>
        <fullName evidence="10">Ascorbate-specific phosphotransferase enzyme IIA component</fullName>
    </alternativeName>
</protein>
<evidence type="ECO:0000256" key="9">
    <source>
        <dbReference type="ARBA" id="ARBA00041175"/>
    </source>
</evidence>
<dbReference type="InterPro" id="IPR016152">
    <property type="entry name" value="PTrfase/Anion_transptr"/>
</dbReference>
<dbReference type="Gene3D" id="3.40.930.10">
    <property type="entry name" value="Mannitol-specific EII, Chain A"/>
    <property type="match status" value="1"/>
</dbReference>
<dbReference type="InterPro" id="IPR051351">
    <property type="entry name" value="Ascorbate-PTS_EIIA_comp"/>
</dbReference>
<dbReference type="PANTHER" id="PTHR36203">
    <property type="entry name" value="ASCORBATE-SPECIFIC PTS SYSTEM EIIA COMPONENT"/>
    <property type="match status" value="1"/>
</dbReference>
<dbReference type="PROSITE" id="PS51094">
    <property type="entry name" value="PTS_EIIA_TYPE_2"/>
    <property type="match status" value="1"/>
</dbReference>
<evidence type="ECO:0000256" key="10">
    <source>
        <dbReference type="ARBA" id="ARBA00042072"/>
    </source>
</evidence>
<keyword evidence="5" id="KW-0808">Transferase</keyword>
<organism evidence="12 13">
    <name type="scientific">Periweissella beninensis</name>
    <dbReference type="NCBI Taxonomy" id="504936"/>
    <lineage>
        <taxon>Bacteria</taxon>
        <taxon>Bacillati</taxon>
        <taxon>Bacillota</taxon>
        <taxon>Bacilli</taxon>
        <taxon>Lactobacillales</taxon>
        <taxon>Lactobacillaceae</taxon>
        <taxon>Periweissella</taxon>
    </lineage>
</organism>
<evidence type="ECO:0000256" key="7">
    <source>
        <dbReference type="ARBA" id="ARBA00022777"/>
    </source>
</evidence>
<dbReference type="Pfam" id="PF00359">
    <property type="entry name" value="PTS_EIIA_2"/>
    <property type="match status" value="1"/>
</dbReference>
<dbReference type="Proteomes" id="UP001057481">
    <property type="component" value="Unassembled WGS sequence"/>
</dbReference>
<dbReference type="CDD" id="cd00211">
    <property type="entry name" value="PTS_IIA_fru"/>
    <property type="match status" value="1"/>
</dbReference>
<name>A0ABT0VHW2_9LACO</name>
<sequence>MLNYFIENNLVQIVEKTPQNWQEAVRVSCQKLLEKNYITNDYVDKIITNVIENGPYIVIVPGIAMPHSEAENAGVLGTGIGFTKFADNVIFDEHDATKNAQLFFTLAAKDPKQHLENISNLMGFLADDQLINKLKTINSYAELELLATQ</sequence>
<comment type="function">
    <text evidence="8">The phosphoenolpyruvate-dependent sugar phosphotransferase system (sugar PTS), a major carbohydrate active transport system, catalyzes the phosphorylation of incoming sugar substrates concomitantly with their translocation across the cell membrane. The enzyme II UlaABC PTS system is involved in ascorbate transport.</text>
</comment>